<accession>A0ABX0VST1</accession>
<evidence type="ECO:0000259" key="2">
    <source>
        <dbReference type="Pfam" id="PF20434"/>
    </source>
</evidence>
<dbReference type="GO" id="GO:0016787">
    <property type="term" value="F:hydrolase activity"/>
    <property type="evidence" value="ECO:0007669"/>
    <property type="project" value="UniProtKB-KW"/>
</dbReference>
<dbReference type="InterPro" id="IPR029058">
    <property type="entry name" value="AB_hydrolase_fold"/>
</dbReference>
<evidence type="ECO:0000256" key="1">
    <source>
        <dbReference type="ARBA" id="ARBA00022801"/>
    </source>
</evidence>
<dbReference type="PANTHER" id="PTHR48081:SF33">
    <property type="entry name" value="KYNURENINE FORMAMIDASE"/>
    <property type="match status" value="1"/>
</dbReference>
<gene>
    <name evidence="3" type="ORF">HCZ30_00895</name>
</gene>
<dbReference type="InterPro" id="IPR050300">
    <property type="entry name" value="GDXG_lipolytic_enzyme"/>
</dbReference>
<dbReference type="PANTHER" id="PTHR48081">
    <property type="entry name" value="AB HYDROLASE SUPERFAMILY PROTEIN C4A8.06C"/>
    <property type="match status" value="1"/>
</dbReference>
<dbReference type="SUPFAM" id="SSF53474">
    <property type="entry name" value="alpha/beta-Hydrolases"/>
    <property type="match status" value="1"/>
</dbReference>
<sequence>MPNNRDDEFANGAYIEGAAGYPPRWQSEAAEFRKTHASRLDAGIPYGEGEREKFDLFVPEGKAKGLVVFVHGGYWLAFDRADWSHLAEGPLSAGYAVAMPSYSLCPTVRIADITRQIRRAITVAAAKVDGPIYLTGHSAGGHLVARMACNDERLDWQDRLARVVAISPLADLAPLQETTMNEDLCLDPDEAAAESPVSHKPVCPGHVWVGANERPVFLSQGQMLADKWDVPITIEPDRHHFDVIDGLADAQSALCRTLLA</sequence>
<name>A0ABX0VST1_9RHOB</name>
<dbReference type="Proteomes" id="UP000709466">
    <property type="component" value="Unassembled WGS sequence"/>
</dbReference>
<keyword evidence="4" id="KW-1185">Reference proteome</keyword>
<dbReference type="Pfam" id="PF20434">
    <property type="entry name" value="BD-FAE"/>
    <property type="match status" value="1"/>
</dbReference>
<dbReference type="EMBL" id="JAATOP010000001">
    <property type="protein sequence ID" value="NIY70988.1"/>
    <property type="molecule type" value="Genomic_DNA"/>
</dbReference>
<keyword evidence="1 3" id="KW-0378">Hydrolase</keyword>
<evidence type="ECO:0000313" key="4">
    <source>
        <dbReference type="Proteomes" id="UP000709466"/>
    </source>
</evidence>
<reference evidence="3 4" key="1">
    <citation type="submission" date="2020-03" db="EMBL/GenBank/DDBJ databases">
        <title>Bacterial isolates of synthetic phycosphere.</title>
        <authorList>
            <person name="Fu H."/>
            <person name="Moran M.A."/>
        </authorList>
    </citation>
    <scope>NUCLEOTIDE SEQUENCE [LARGE SCALE GENOMIC DNA]</scope>
    <source>
        <strain evidence="3 4">HF1</strain>
    </source>
</reference>
<comment type="caution">
    <text evidence="3">The sequence shown here is derived from an EMBL/GenBank/DDBJ whole genome shotgun (WGS) entry which is preliminary data.</text>
</comment>
<proteinExistence type="predicted"/>
<dbReference type="RefSeq" id="WP_167635880.1">
    <property type="nucleotide sequence ID" value="NZ_JAATOP010000001.1"/>
</dbReference>
<organism evidence="3 4">
    <name type="scientific">Marivivens donghaensis</name>
    <dbReference type="NCBI Taxonomy" id="1699413"/>
    <lineage>
        <taxon>Bacteria</taxon>
        <taxon>Pseudomonadati</taxon>
        <taxon>Pseudomonadota</taxon>
        <taxon>Alphaproteobacteria</taxon>
        <taxon>Rhodobacterales</taxon>
        <taxon>Paracoccaceae</taxon>
        <taxon>Marivivens group</taxon>
        <taxon>Marivivens</taxon>
    </lineage>
</organism>
<dbReference type="InterPro" id="IPR049492">
    <property type="entry name" value="BD-FAE-like_dom"/>
</dbReference>
<dbReference type="Gene3D" id="3.40.50.1820">
    <property type="entry name" value="alpha/beta hydrolase"/>
    <property type="match status" value="1"/>
</dbReference>
<feature type="domain" description="BD-FAE-like" evidence="2">
    <location>
        <begin position="55"/>
        <end position="221"/>
    </location>
</feature>
<evidence type="ECO:0000313" key="3">
    <source>
        <dbReference type="EMBL" id="NIY70988.1"/>
    </source>
</evidence>
<protein>
    <submittedName>
        <fullName evidence="3">Alpha/beta hydrolase</fullName>
    </submittedName>
</protein>